<name>A0A068VK17_COFCA</name>
<protein>
    <submittedName>
        <fullName evidence="1">DH200=94 genomic scaffold, scaffold_2596</fullName>
    </submittedName>
</protein>
<keyword evidence="2" id="KW-1185">Reference proteome</keyword>
<accession>A0A068VK17</accession>
<dbReference type="Gramene" id="CDP21140">
    <property type="protein sequence ID" value="CDP21140"/>
    <property type="gene ID" value="GSCOC_T00003288001"/>
</dbReference>
<proteinExistence type="predicted"/>
<sequence>MLIWWEIEELAKLMYILGNNFSTFSFTFTRKTTTRRTERKAIIHFPWTYFQGLISDLSHTYVFPRTYFQGLISNLSHTYVFPRTYFQGLISNSMPF</sequence>
<gene>
    <name evidence="1" type="ORF">GSCOC_T00003288001</name>
</gene>
<dbReference type="AlphaFoldDB" id="A0A068VK17"/>
<organism evidence="1 2">
    <name type="scientific">Coffea canephora</name>
    <name type="common">Robusta coffee</name>
    <dbReference type="NCBI Taxonomy" id="49390"/>
    <lineage>
        <taxon>Eukaryota</taxon>
        <taxon>Viridiplantae</taxon>
        <taxon>Streptophyta</taxon>
        <taxon>Embryophyta</taxon>
        <taxon>Tracheophyta</taxon>
        <taxon>Spermatophyta</taxon>
        <taxon>Magnoliopsida</taxon>
        <taxon>eudicotyledons</taxon>
        <taxon>Gunneridae</taxon>
        <taxon>Pentapetalae</taxon>
        <taxon>asterids</taxon>
        <taxon>lamiids</taxon>
        <taxon>Gentianales</taxon>
        <taxon>Rubiaceae</taxon>
        <taxon>Ixoroideae</taxon>
        <taxon>Gardenieae complex</taxon>
        <taxon>Bertiereae - Coffeeae clade</taxon>
        <taxon>Coffeeae</taxon>
        <taxon>Coffea</taxon>
    </lineage>
</organism>
<dbReference type="Proteomes" id="UP000295252">
    <property type="component" value="Unassembled WGS sequence"/>
</dbReference>
<reference evidence="2" key="1">
    <citation type="journal article" date="2014" name="Science">
        <title>The coffee genome provides insight into the convergent evolution of caffeine biosynthesis.</title>
        <authorList>
            <person name="Denoeud F."/>
            <person name="Carretero-Paulet L."/>
            <person name="Dereeper A."/>
            <person name="Droc G."/>
            <person name="Guyot R."/>
            <person name="Pietrella M."/>
            <person name="Zheng C."/>
            <person name="Alberti A."/>
            <person name="Anthony F."/>
            <person name="Aprea G."/>
            <person name="Aury J.M."/>
            <person name="Bento P."/>
            <person name="Bernard M."/>
            <person name="Bocs S."/>
            <person name="Campa C."/>
            <person name="Cenci A."/>
            <person name="Combes M.C."/>
            <person name="Crouzillat D."/>
            <person name="Da Silva C."/>
            <person name="Daddiego L."/>
            <person name="De Bellis F."/>
            <person name="Dussert S."/>
            <person name="Garsmeur O."/>
            <person name="Gayraud T."/>
            <person name="Guignon V."/>
            <person name="Jahn K."/>
            <person name="Jamilloux V."/>
            <person name="Joet T."/>
            <person name="Labadie K."/>
            <person name="Lan T."/>
            <person name="Leclercq J."/>
            <person name="Lepelley M."/>
            <person name="Leroy T."/>
            <person name="Li L.T."/>
            <person name="Librado P."/>
            <person name="Lopez L."/>
            <person name="Munoz A."/>
            <person name="Noel B."/>
            <person name="Pallavicini A."/>
            <person name="Perrotta G."/>
            <person name="Poncet V."/>
            <person name="Pot D."/>
            <person name="Priyono X."/>
            <person name="Rigoreau M."/>
            <person name="Rouard M."/>
            <person name="Rozas J."/>
            <person name="Tranchant-Dubreuil C."/>
            <person name="VanBuren R."/>
            <person name="Zhang Q."/>
            <person name="Andrade A.C."/>
            <person name="Argout X."/>
            <person name="Bertrand B."/>
            <person name="de Kochko A."/>
            <person name="Graziosi G."/>
            <person name="Henry R.J."/>
            <person name="Jayarama X."/>
            <person name="Ming R."/>
            <person name="Nagai C."/>
            <person name="Rounsley S."/>
            <person name="Sankoff D."/>
            <person name="Giuliano G."/>
            <person name="Albert V.A."/>
            <person name="Wincker P."/>
            <person name="Lashermes P."/>
        </authorList>
    </citation>
    <scope>NUCLEOTIDE SEQUENCE [LARGE SCALE GENOMIC DNA]</scope>
    <source>
        <strain evidence="2">cv. DH200-94</strain>
    </source>
</reference>
<dbReference type="EMBL" id="HG741680">
    <property type="protein sequence ID" value="CDP21140.1"/>
    <property type="molecule type" value="Genomic_DNA"/>
</dbReference>
<evidence type="ECO:0000313" key="2">
    <source>
        <dbReference type="Proteomes" id="UP000295252"/>
    </source>
</evidence>
<dbReference type="InParanoid" id="A0A068VK17"/>
<evidence type="ECO:0000313" key="1">
    <source>
        <dbReference type="EMBL" id="CDP21140.1"/>
    </source>
</evidence>